<gene>
    <name evidence="12" type="ORF">CDOO_13040</name>
</gene>
<dbReference type="SUPFAM" id="SSF51905">
    <property type="entry name" value="FAD/NAD(P)-binding domain"/>
    <property type="match status" value="1"/>
</dbReference>
<organism evidence="12 13">
    <name type="scientific">Corynebacterium doosanense CAU 212 = DSM 45436</name>
    <dbReference type="NCBI Taxonomy" id="558173"/>
    <lineage>
        <taxon>Bacteria</taxon>
        <taxon>Bacillati</taxon>
        <taxon>Actinomycetota</taxon>
        <taxon>Actinomycetes</taxon>
        <taxon>Mycobacteriales</taxon>
        <taxon>Corynebacteriaceae</taxon>
        <taxon>Corynebacterium</taxon>
    </lineage>
</organism>
<evidence type="ECO:0000259" key="10">
    <source>
        <dbReference type="Pfam" id="PF00724"/>
    </source>
</evidence>
<dbReference type="Gene3D" id="3.20.20.70">
    <property type="entry name" value="Aldolase class I"/>
    <property type="match status" value="1"/>
</dbReference>
<evidence type="ECO:0000256" key="2">
    <source>
        <dbReference type="ARBA" id="ARBA00001966"/>
    </source>
</evidence>
<dbReference type="eggNOG" id="COG1902">
    <property type="taxonomic scope" value="Bacteria"/>
</dbReference>
<dbReference type="Pfam" id="PF07992">
    <property type="entry name" value="Pyr_redox_2"/>
    <property type="match status" value="1"/>
</dbReference>
<dbReference type="RefSeq" id="WP_018022419.1">
    <property type="nucleotide sequence ID" value="NZ_AQUX01000007.1"/>
</dbReference>
<dbReference type="GO" id="GO:0016491">
    <property type="term" value="F:oxidoreductase activity"/>
    <property type="evidence" value="ECO:0007669"/>
    <property type="project" value="UniProtKB-KW"/>
</dbReference>
<keyword evidence="7" id="KW-0560">Oxidoreductase</keyword>
<dbReference type="Pfam" id="PF00724">
    <property type="entry name" value="Oxidored_FMN"/>
    <property type="match status" value="1"/>
</dbReference>
<dbReference type="Gene3D" id="3.50.50.60">
    <property type="entry name" value="FAD/NAD(P)-binding domain"/>
    <property type="match status" value="1"/>
</dbReference>
<dbReference type="OrthoDB" id="3169239at2"/>
<keyword evidence="8" id="KW-0408">Iron</keyword>
<evidence type="ECO:0000256" key="1">
    <source>
        <dbReference type="ARBA" id="ARBA00001917"/>
    </source>
</evidence>
<comment type="cofactor">
    <cofactor evidence="2">
        <name>[4Fe-4S] cluster</name>
        <dbReference type="ChEBI" id="CHEBI:49883"/>
    </cofactor>
</comment>
<dbReference type="STRING" id="558173.CDOO_13040"/>
<evidence type="ECO:0000256" key="6">
    <source>
        <dbReference type="ARBA" id="ARBA00022723"/>
    </source>
</evidence>
<dbReference type="CDD" id="cd02930">
    <property type="entry name" value="DCR_FMN"/>
    <property type="match status" value="1"/>
</dbReference>
<feature type="domain" description="NADH:flavin oxidoreductase/NADH oxidase N-terminal" evidence="10">
    <location>
        <begin position="10"/>
        <end position="335"/>
    </location>
</feature>
<keyword evidence="9" id="KW-0411">Iron-sulfur</keyword>
<dbReference type="PRINTS" id="PR00368">
    <property type="entry name" value="FADPNR"/>
</dbReference>
<keyword evidence="4" id="KW-0285">Flavoprotein</keyword>
<dbReference type="InterPro" id="IPR001155">
    <property type="entry name" value="OxRdtase_FMN_N"/>
</dbReference>
<keyword evidence="5" id="KW-0288">FMN</keyword>
<keyword evidence="13" id="KW-1185">Reference proteome</keyword>
<dbReference type="InterPro" id="IPR013785">
    <property type="entry name" value="Aldolase_TIM"/>
</dbReference>
<dbReference type="InterPro" id="IPR051793">
    <property type="entry name" value="NADH:flavin_oxidoreductase"/>
</dbReference>
<dbReference type="SUPFAM" id="SSF51971">
    <property type="entry name" value="Nucleotide-binding domain"/>
    <property type="match status" value="1"/>
</dbReference>
<sequence>MTDSTQFPLLLEPLTIGGMTLRNRVVMGSMHTGLEDRVWNTDKLAAYYAERAAGGVGLIVTGGFSPSVTGQLSPAASTLATPLQIPRHRRVTRAVHKAGGKIALQLLHAGRYGVTPYKTAPGTEPSPIHPFKHIRMTDFMIRQEIKAFGRAAALAHASGYDAVEIMGGEGYLINQFLCERTNDRTDQWGGGTENRQRFLVEVIRDIRRRVPRDFPVILRQSIADLVSGGQTWEEIESMARKAEAEGVDAINTDIGWHEAKVPTIVTSVPRAAFVKYTERLREVASVPLITSNRINTPEVAEEILARGLVDAVSMARPLLADPEFVNKAAEGRPDEINTCIACNQACLDHVFEGKKASCLVNPRAGRETTLILGPTRHALRVAVVGAGPAGLSSAVSAAQRGHKVTLFESNDSIGGQFSIASRIPGKEEFAESLRYFQRQIEVTGVDLRLNTRVSAEDLKDFDEVIIATGVTPRIPEIDGVDHPSVMTYAEAVLGRREIGRRVAVIGAGGIGFDISEFLTVTKSPTLDLEKWEQEWGVDDEFPGFVTKPHAPAPAREVFMVQRKPGRQGKTLGKTTGWVHRATVKMNGVEQISGATYERIDDAGLHIRLEDGETRVLAVDNVVLCAGQESVRDLVDPLTAAGVNVHVVGGADVAAELDAKRAILQGAEVAAALG</sequence>
<evidence type="ECO:0000259" key="11">
    <source>
        <dbReference type="Pfam" id="PF07992"/>
    </source>
</evidence>
<dbReference type="Gene3D" id="3.40.50.720">
    <property type="entry name" value="NAD(P)-binding Rossmann-like Domain"/>
    <property type="match status" value="1"/>
</dbReference>
<evidence type="ECO:0000313" key="13">
    <source>
        <dbReference type="Proteomes" id="UP000029914"/>
    </source>
</evidence>
<evidence type="ECO:0000256" key="5">
    <source>
        <dbReference type="ARBA" id="ARBA00022643"/>
    </source>
</evidence>
<reference evidence="12 13" key="1">
    <citation type="submission" date="2013-09" db="EMBL/GenBank/DDBJ databases">
        <title>Complete genome sequence of Corynebacterium doosanense CAU 212(T) (=DSM 45436(T)), isolated from activated sludge.</title>
        <authorList>
            <person name="Schaffert L."/>
            <person name="Albersmeier A."/>
            <person name="Kalinowski J."/>
            <person name="Ruckert C."/>
        </authorList>
    </citation>
    <scope>NUCLEOTIDE SEQUENCE [LARGE SCALE GENOMIC DNA]</scope>
    <source>
        <strain evidence="12 13">CAU 212</strain>
    </source>
</reference>
<dbReference type="Proteomes" id="UP000029914">
    <property type="component" value="Chromosome"/>
</dbReference>
<name>A0A097IIW8_9CORY</name>
<dbReference type="GO" id="GO:0051536">
    <property type="term" value="F:iron-sulfur cluster binding"/>
    <property type="evidence" value="ECO:0007669"/>
    <property type="project" value="UniProtKB-KW"/>
</dbReference>
<dbReference type="PANTHER" id="PTHR42917">
    <property type="entry name" value="2,4-DIENOYL-COA REDUCTASE"/>
    <property type="match status" value="1"/>
</dbReference>
<feature type="domain" description="FAD/NAD(P)-binding" evidence="11">
    <location>
        <begin position="380"/>
        <end position="650"/>
    </location>
</feature>
<comment type="cofactor">
    <cofactor evidence="1">
        <name>FMN</name>
        <dbReference type="ChEBI" id="CHEBI:58210"/>
    </cofactor>
</comment>
<dbReference type="eggNOG" id="COG0446">
    <property type="taxonomic scope" value="Bacteria"/>
</dbReference>
<evidence type="ECO:0000256" key="3">
    <source>
        <dbReference type="ARBA" id="ARBA00011048"/>
    </source>
</evidence>
<evidence type="ECO:0000313" key="12">
    <source>
        <dbReference type="EMBL" id="AIT62082.1"/>
    </source>
</evidence>
<evidence type="ECO:0000256" key="7">
    <source>
        <dbReference type="ARBA" id="ARBA00023002"/>
    </source>
</evidence>
<dbReference type="HOGENOM" id="CLU_012153_1_1_11"/>
<proteinExistence type="inferred from homology"/>
<accession>A0A097IIW8</accession>
<dbReference type="InterPro" id="IPR036188">
    <property type="entry name" value="FAD/NAD-bd_sf"/>
</dbReference>
<keyword evidence="6" id="KW-0479">Metal-binding</keyword>
<evidence type="ECO:0000256" key="9">
    <source>
        <dbReference type="ARBA" id="ARBA00023014"/>
    </source>
</evidence>
<dbReference type="SUPFAM" id="SSF51395">
    <property type="entry name" value="FMN-linked oxidoreductases"/>
    <property type="match status" value="1"/>
</dbReference>
<comment type="similarity">
    <text evidence="3">In the N-terminal section; belongs to the NADH:flavin oxidoreductase/NADH oxidase family.</text>
</comment>
<evidence type="ECO:0000256" key="8">
    <source>
        <dbReference type="ARBA" id="ARBA00023004"/>
    </source>
</evidence>
<protein>
    <submittedName>
        <fullName evidence="12">2,4-dienoyl-CoA reductase</fullName>
    </submittedName>
</protein>
<dbReference type="GO" id="GO:0010181">
    <property type="term" value="F:FMN binding"/>
    <property type="evidence" value="ECO:0007669"/>
    <property type="project" value="InterPro"/>
</dbReference>
<dbReference type="KEGG" id="cdo:CDOO_13040"/>
<dbReference type="PANTHER" id="PTHR42917:SF2">
    <property type="entry name" value="2,4-DIENOYL-COA REDUCTASE [(2E)-ENOYL-COA-PRODUCING]"/>
    <property type="match status" value="1"/>
</dbReference>
<dbReference type="EMBL" id="CP006764">
    <property type="protein sequence ID" value="AIT62082.1"/>
    <property type="molecule type" value="Genomic_DNA"/>
</dbReference>
<dbReference type="InterPro" id="IPR023753">
    <property type="entry name" value="FAD/NAD-binding_dom"/>
</dbReference>
<evidence type="ECO:0000256" key="4">
    <source>
        <dbReference type="ARBA" id="ARBA00022630"/>
    </source>
</evidence>
<dbReference type="GO" id="GO:0046872">
    <property type="term" value="F:metal ion binding"/>
    <property type="evidence" value="ECO:0007669"/>
    <property type="project" value="UniProtKB-KW"/>
</dbReference>
<dbReference type="AlphaFoldDB" id="A0A097IIW8"/>